<evidence type="ECO:0000313" key="10">
    <source>
        <dbReference type="EMBL" id="CAH2210226.1"/>
    </source>
</evidence>
<dbReference type="Gene3D" id="6.20.210.20">
    <property type="entry name" value="THAP domain"/>
    <property type="match status" value="1"/>
</dbReference>
<dbReference type="GO" id="GO:0008270">
    <property type="term" value="F:zinc ion binding"/>
    <property type="evidence" value="ECO:0007669"/>
    <property type="project" value="UniProtKB-KW"/>
</dbReference>
<dbReference type="OrthoDB" id="6931832at2759"/>
<dbReference type="AlphaFoldDB" id="A0A8S4QN83"/>
<dbReference type="GO" id="GO:0003677">
    <property type="term" value="F:DNA binding"/>
    <property type="evidence" value="ECO:0007669"/>
    <property type="project" value="UniProtKB-UniRule"/>
</dbReference>
<dbReference type="Pfam" id="PF10551">
    <property type="entry name" value="MULE"/>
    <property type="match status" value="1"/>
</dbReference>
<sequence length="835" mass="94655">MQCLVPYCKTAELCGSERITFHELPSQMHLRAAWLRSLCIEAADLLDSAVVCSQHFLSDDMCKTESGSRQIRIGAIPSTVQVCMMCLDIHSKMILIRKYKLEEAYENLVGHPLCDQRSYKQTLCVHCAQRLLNFSRLRDNSLRARALMMELVEKHGLITIQHTELMDKLKNQLKPNIVQSVLKPNHCDLHIKHFDVDKKTELRRSEEHVIVKAVAVKNEKDDTRLETEVKYDTSNADSLDVKIIVAKEECLSDDSVMSEPKSITDLMVKPLSSEVFGTPVKCEISIECTICLKEFADEDILNDHMALHMEDNQILDENFSAYDTSANLPSLVALLQDQPDSREEQEIGEQNTLCPTPCSDSMPTSSKNQASEYTQPSVPSDDKNALGLSFTNSVKGGAILHRSGYRFRISKTNKNQTSLWVCTAKPCTASLTLNCSKTNVARETAHTCTPDYKELYVAKAIDECRTRVKAGMEPIPSVYQESIAHLMTLDCADQIPDFNSVKSSLYRSRNKSLGVDRTSFNTLSDVVISESYGDNFLFVDDGTDEKILCFASAKCKNAFKNVSRLLLDGTFKVKPKLFQHIYTIYGDLTNDTFVPLLFCLLPNKKQITYTRLFTLLKDKIPDFRPTEIKIDYEVSALNSIHEVFPEVVVSGCFFHYSQALCKNAKKLGVTEAEGGKKFVGLCVALAHLPQDNIIDGWLYLSQNSPNGAQISAFKEYMFKEWIDKNSHLMCCHDDTYTITNHVEGWHSRLYKKIKKKTTLYQIIDIFKTEARKSDLEIDDKINNQILEIPNKRPRTKNKDVALRNIVNDFTMKKIAIDETLHRLSNIKLVTHKGIP</sequence>
<dbReference type="EMBL" id="CAKXAJ010006935">
    <property type="protein sequence ID" value="CAH2210226.1"/>
    <property type="molecule type" value="Genomic_DNA"/>
</dbReference>
<evidence type="ECO:0000256" key="3">
    <source>
        <dbReference type="ARBA" id="ARBA00022833"/>
    </source>
</evidence>
<dbReference type="InterPro" id="IPR006612">
    <property type="entry name" value="THAP_Znf"/>
</dbReference>
<keyword evidence="4 6" id="KW-0238">DNA-binding</keyword>
<dbReference type="Proteomes" id="UP000838756">
    <property type="component" value="Unassembled WGS sequence"/>
</dbReference>
<dbReference type="SMART" id="SM00980">
    <property type="entry name" value="THAP"/>
    <property type="match status" value="1"/>
</dbReference>
<keyword evidence="3" id="KW-0862">Zinc</keyword>
<keyword evidence="1" id="KW-0479">Metal-binding</keyword>
<gene>
    <name evidence="10" type="primary">jg21811</name>
    <name evidence="10" type="ORF">PAEG_LOCUS2137</name>
</gene>
<dbReference type="InterPro" id="IPR013087">
    <property type="entry name" value="Znf_C2H2_type"/>
</dbReference>
<proteinExistence type="predicted"/>
<evidence type="ECO:0000259" key="8">
    <source>
        <dbReference type="PROSITE" id="PS50157"/>
    </source>
</evidence>
<keyword evidence="2 5" id="KW-0863">Zinc-finger</keyword>
<protein>
    <submittedName>
        <fullName evidence="10">Jg21811 protein</fullName>
    </submittedName>
</protein>
<accession>A0A8S4QN83</accession>
<reference evidence="10" key="1">
    <citation type="submission" date="2022-03" db="EMBL/GenBank/DDBJ databases">
        <authorList>
            <person name="Lindestad O."/>
        </authorList>
    </citation>
    <scope>NUCLEOTIDE SEQUENCE</scope>
</reference>
<evidence type="ECO:0000256" key="1">
    <source>
        <dbReference type="ARBA" id="ARBA00022723"/>
    </source>
</evidence>
<dbReference type="Gene3D" id="2.20.25.240">
    <property type="match status" value="1"/>
</dbReference>
<evidence type="ECO:0000259" key="9">
    <source>
        <dbReference type="PROSITE" id="PS50950"/>
    </source>
</evidence>
<dbReference type="PROSITE" id="PS50157">
    <property type="entry name" value="ZINC_FINGER_C2H2_2"/>
    <property type="match status" value="1"/>
</dbReference>
<dbReference type="SUPFAM" id="SSF57716">
    <property type="entry name" value="Glucocorticoid receptor-like (DNA-binding domain)"/>
    <property type="match status" value="1"/>
</dbReference>
<name>A0A8S4QN83_9NEOP</name>
<feature type="compositionally biased region" description="Polar residues" evidence="7">
    <location>
        <begin position="348"/>
        <end position="378"/>
    </location>
</feature>
<evidence type="ECO:0000256" key="6">
    <source>
        <dbReference type="PROSITE-ProRule" id="PRU00309"/>
    </source>
</evidence>
<feature type="domain" description="THAP-type" evidence="9">
    <location>
        <begin position="1"/>
        <end position="80"/>
    </location>
</feature>
<organism evidence="10 11">
    <name type="scientific">Pararge aegeria aegeria</name>
    <dbReference type="NCBI Taxonomy" id="348720"/>
    <lineage>
        <taxon>Eukaryota</taxon>
        <taxon>Metazoa</taxon>
        <taxon>Ecdysozoa</taxon>
        <taxon>Arthropoda</taxon>
        <taxon>Hexapoda</taxon>
        <taxon>Insecta</taxon>
        <taxon>Pterygota</taxon>
        <taxon>Neoptera</taxon>
        <taxon>Endopterygota</taxon>
        <taxon>Lepidoptera</taxon>
        <taxon>Glossata</taxon>
        <taxon>Ditrysia</taxon>
        <taxon>Papilionoidea</taxon>
        <taxon>Nymphalidae</taxon>
        <taxon>Satyrinae</taxon>
        <taxon>Satyrini</taxon>
        <taxon>Parargina</taxon>
        <taxon>Pararge</taxon>
    </lineage>
</organism>
<evidence type="ECO:0000256" key="5">
    <source>
        <dbReference type="PROSITE-ProRule" id="PRU00042"/>
    </source>
</evidence>
<comment type="caution">
    <text evidence="10">The sequence shown here is derived from an EMBL/GenBank/DDBJ whole genome shotgun (WGS) entry which is preliminary data.</text>
</comment>
<dbReference type="InterPro" id="IPR018289">
    <property type="entry name" value="MULE_transposase_dom"/>
</dbReference>
<dbReference type="Pfam" id="PF05485">
    <property type="entry name" value="THAP"/>
    <property type="match status" value="1"/>
</dbReference>
<dbReference type="PROSITE" id="PS50950">
    <property type="entry name" value="ZF_THAP"/>
    <property type="match status" value="1"/>
</dbReference>
<evidence type="ECO:0000313" key="11">
    <source>
        <dbReference type="Proteomes" id="UP000838756"/>
    </source>
</evidence>
<keyword evidence="11" id="KW-1185">Reference proteome</keyword>
<dbReference type="PROSITE" id="PS00028">
    <property type="entry name" value="ZINC_FINGER_C2H2_1"/>
    <property type="match status" value="1"/>
</dbReference>
<feature type="region of interest" description="Disordered" evidence="7">
    <location>
        <begin position="338"/>
        <end position="384"/>
    </location>
</feature>
<feature type="domain" description="C2H2-type" evidence="8">
    <location>
        <begin position="286"/>
        <end position="313"/>
    </location>
</feature>
<dbReference type="InterPro" id="IPR038441">
    <property type="entry name" value="THAP_Znf_sf"/>
</dbReference>
<evidence type="ECO:0000256" key="4">
    <source>
        <dbReference type="ARBA" id="ARBA00023125"/>
    </source>
</evidence>
<evidence type="ECO:0000256" key="7">
    <source>
        <dbReference type="SAM" id="MobiDB-lite"/>
    </source>
</evidence>
<evidence type="ECO:0000256" key="2">
    <source>
        <dbReference type="ARBA" id="ARBA00022771"/>
    </source>
</evidence>